<keyword evidence="3 6" id="KW-0238">DNA-binding</keyword>
<dbReference type="InterPro" id="IPR005119">
    <property type="entry name" value="LysR_subst-bd"/>
</dbReference>
<dbReference type="Pfam" id="PF03466">
    <property type="entry name" value="LysR_substrate"/>
    <property type="match status" value="1"/>
</dbReference>
<evidence type="ECO:0000256" key="1">
    <source>
        <dbReference type="ARBA" id="ARBA00009437"/>
    </source>
</evidence>
<feature type="domain" description="HTH lysR-type" evidence="5">
    <location>
        <begin position="1"/>
        <end position="58"/>
    </location>
</feature>
<gene>
    <name evidence="6" type="ORF">Ga0609869_002938</name>
</gene>
<evidence type="ECO:0000259" key="5">
    <source>
        <dbReference type="PROSITE" id="PS50931"/>
    </source>
</evidence>
<keyword evidence="4" id="KW-0804">Transcription</keyword>
<dbReference type="PRINTS" id="PR00039">
    <property type="entry name" value="HTHLYSR"/>
</dbReference>
<dbReference type="Gene3D" id="1.10.10.10">
    <property type="entry name" value="Winged helix-like DNA-binding domain superfamily/Winged helix DNA-binding domain"/>
    <property type="match status" value="1"/>
</dbReference>
<protein>
    <submittedName>
        <fullName evidence="6">DNA-binding transcriptional LysR family regulator</fullName>
    </submittedName>
</protein>
<keyword evidence="2" id="KW-0805">Transcription regulation</keyword>
<reference evidence="6 7" key="1">
    <citation type="submission" date="2024-06" db="EMBL/GenBank/DDBJ databases">
        <title>Genome of Rhodovulum iodosum, a marine photoferrotroph.</title>
        <authorList>
            <person name="Bianchini G."/>
            <person name="Nikeleit V."/>
            <person name="Kappler A."/>
            <person name="Bryce C."/>
            <person name="Sanchez-Baracaldo P."/>
        </authorList>
    </citation>
    <scope>NUCLEOTIDE SEQUENCE [LARGE SCALE GENOMIC DNA]</scope>
    <source>
        <strain evidence="6 7">UT/N1</strain>
    </source>
</reference>
<evidence type="ECO:0000256" key="3">
    <source>
        <dbReference type="ARBA" id="ARBA00023125"/>
    </source>
</evidence>
<dbReference type="RefSeq" id="WP_125403703.1">
    <property type="nucleotide sequence ID" value="NZ_JBEHHI010000003.1"/>
</dbReference>
<dbReference type="InterPro" id="IPR000847">
    <property type="entry name" value="LysR_HTH_N"/>
</dbReference>
<dbReference type="GO" id="GO:0003677">
    <property type="term" value="F:DNA binding"/>
    <property type="evidence" value="ECO:0007669"/>
    <property type="project" value="UniProtKB-KW"/>
</dbReference>
<dbReference type="InterPro" id="IPR036390">
    <property type="entry name" value="WH_DNA-bd_sf"/>
</dbReference>
<dbReference type="SUPFAM" id="SSF46785">
    <property type="entry name" value="Winged helix' DNA-binding domain"/>
    <property type="match status" value="1"/>
</dbReference>
<comment type="similarity">
    <text evidence="1">Belongs to the LysR transcriptional regulatory family.</text>
</comment>
<dbReference type="PANTHER" id="PTHR30126">
    <property type="entry name" value="HTH-TYPE TRANSCRIPTIONAL REGULATOR"/>
    <property type="match status" value="1"/>
</dbReference>
<evidence type="ECO:0000256" key="2">
    <source>
        <dbReference type="ARBA" id="ARBA00023015"/>
    </source>
</evidence>
<dbReference type="EMBL" id="JBEHHI010000003">
    <property type="protein sequence ID" value="MEX5729585.1"/>
    <property type="molecule type" value="Genomic_DNA"/>
</dbReference>
<dbReference type="PROSITE" id="PS50931">
    <property type="entry name" value="HTH_LYSR"/>
    <property type="match status" value="1"/>
</dbReference>
<accession>A0ABV3XW77</accession>
<proteinExistence type="inferred from homology"/>
<sequence length="301" mass="31709">MTLEQLRIFLAVAEREHVTRAAEALNLTQSTVSAAVSALEARLGLPLFDRVGRRIVLTEAGRVLMVEARAVLARAAQAEAAMADLAGLARGELAIAASQTVATYWLPPILHRFRTRCPAVALHLSIANSAAVARQIEQGLADLGLIEDDIDAPALAAQTVAEDEMVLVMAPGQGAPIVRPLTPGDLKAMTFVFREPGSGTRALFERAVAEMGVRPADLKIALELPSNEAVRIAAEHGAGAAALSRQVVAGALKAGTLVTLDMALPRRAFTLLRHRERTLSPAARAFTALLAEPAAPGDQPV</sequence>
<evidence type="ECO:0000313" key="7">
    <source>
        <dbReference type="Proteomes" id="UP001560019"/>
    </source>
</evidence>
<organism evidence="6 7">
    <name type="scientific">Rhodovulum iodosum</name>
    <dbReference type="NCBI Taxonomy" id="68291"/>
    <lineage>
        <taxon>Bacteria</taxon>
        <taxon>Pseudomonadati</taxon>
        <taxon>Pseudomonadota</taxon>
        <taxon>Alphaproteobacteria</taxon>
        <taxon>Rhodobacterales</taxon>
        <taxon>Paracoccaceae</taxon>
        <taxon>Rhodovulum</taxon>
    </lineage>
</organism>
<dbReference type="Gene3D" id="3.40.190.290">
    <property type="match status" value="1"/>
</dbReference>
<evidence type="ECO:0000313" key="6">
    <source>
        <dbReference type="EMBL" id="MEX5729585.1"/>
    </source>
</evidence>
<dbReference type="InterPro" id="IPR036388">
    <property type="entry name" value="WH-like_DNA-bd_sf"/>
</dbReference>
<evidence type="ECO:0000256" key="4">
    <source>
        <dbReference type="ARBA" id="ARBA00023163"/>
    </source>
</evidence>
<name>A0ABV3XW77_9RHOB</name>
<comment type="caution">
    <text evidence="6">The sequence shown here is derived from an EMBL/GenBank/DDBJ whole genome shotgun (WGS) entry which is preliminary data.</text>
</comment>
<keyword evidence="7" id="KW-1185">Reference proteome</keyword>
<dbReference type="PANTHER" id="PTHR30126:SF39">
    <property type="entry name" value="HTH-TYPE TRANSCRIPTIONAL REGULATOR CYSL"/>
    <property type="match status" value="1"/>
</dbReference>
<dbReference type="Pfam" id="PF00126">
    <property type="entry name" value="HTH_1"/>
    <property type="match status" value="1"/>
</dbReference>
<dbReference type="SUPFAM" id="SSF53850">
    <property type="entry name" value="Periplasmic binding protein-like II"/>
    <property type="match status" value="1"/>
</dbReference>
<dbReference type="Proteomes" id="UP001560019">
    <property type="component" value="Unassembled WGS sequence"/>
</dbReference>